<proteinExistence type="inferred from homology"/>
<comment type="caution">
    <text evidence="6">The sequence shown here is derived from an EMBL/GenBank/DDBJ whole genome shotgun (WGS) entry which is preliminary data.</text>
</comment>
<dbReference type="EMBL" id="DF933829">
    <property type="protein sequence ID" value="GAM37803.1"/>
    <property type="molecule type" value="Genomic_DNA"/>
</dbReference>
<dbReference type="PRINTS" id="PR00368">
    <property type="entry name" value="FADPNR"/>
</dbReference>
<evidence type="ECO:0000313" key="7">
    <source>
        <dbReference type="Proteomes" id="UP000053095"/>
    </source>
</evidence>
<comment type="similarity">
    <text evidence="1">Belongs to the FAD-dependent oxidoreductase family.</text>
</comment>
<keyword evidence="4" id="KW-0560">Oxidoreductase</keyword>
<sequence>MAPQKTVLILGGSFAGVSLAHYLLRHVLPSFEDSYRVVLVNPSRNFFFKIAAPRALVRPDLIPPETLMPEIETSFSEYTSTEFEFMQAYATNLNTALRQVHLQGIDGSSSVLEYEALVIATGTSSKSSLWSPRDPKEVTVDAMTATHQALQRAMHVVVVGGGAVGVEVAGELGSEFGNTKKITLYSGSSRLLTMVRPRLGRDAESYLTSLGVKVVHGIRLTGSPKSTVDKKTIVQLDNGETISADLVLDATGSKPNSEYIPKHLLDEKGSVKVDTHFRVAGAGPKVYSLGDIASYSHGGILDVTDAVAPLGSIMEYDLSNGMFGKVVEFKRNEKETMIVPVGRSKAVGVVFGYRIPSFLAWVIKGRTFMVSSSIPYSRGDGFKKKVLL</sequence>
<reference evidence="7" key="1">
    <citation type="journal article" date="2015" name="Genome Announc.">
        <title>Draft genome sequence of Talaromyces cellulolyticus strain Y-94, a source of lignocellulosic biomass-degrading enzymes.</title>
        <authorList>
            <person name="Fujii T."/>
            <person name="Koike H."/>
            <person name="Sawayama S."/>
            <person name="Yano S."/>
            <person name="Inoue H."/>
        </authorList>
    </citation>
    <scope>NUCLEOTIDE SEQUENCE [LARGE SCALE GENOMIC DNA]</scope>
    <source>
        <strain evidence="7">Y-94</strain>
    </source>
</reference>
<dbReference type="AlphaFoldDB" id="A0A6V8H9J1"/>
<gene>
    <name evidence="6" type="ORF">TCE0_033f08032</name>
</gene>
<evidence type="ECO:0000259" key="5">
    <source>
        <dbReference type="Pfam" id="PF07992"/>
    </source>
</evidence>
<evidence type="ECO:0000256" key="3">
    <source>
        <dbReference type="ARBA" id="ARBA00022827"/>
    </source>
</evidence>
<dbReference type="Proteomes" id="UP000053095">
    <property type="component" value="Unassembled WGS sequence"/>
</dbReference>
<evidence type="ECO:0000256" key="2">
    <source>
        <dbReference type="ARBA" id="ARBA00022630"/>
    </source>
</evidence>
<dbReference type="Pfam" id="PF07992">
    <property type="entry name" value="Pyr_redox_2"/>
    <property type="match status" value="1"/>
</dbReference>
<dbReference type="Gene3D" id="3.50.50.100">
    <property type="match status" value="1"/>
</dbReference>
<dbReference type="PRINTS" id="PR00411">
    <property type="entry name" value="PNDRDTASEI"/>
</dbReference>
<dbReference type="SUPFAM" id="SSF51905">
    <property type="entry name" value="FAD/NAD(P)-binding domain"/>
    <property type="match status" value="1"/>
</dbReference>
<accession>A0A6V8H9J1</accession>
<organism evidence="6 7">
    <name type="scientific">Talaromyces pinophilus</name>
    <name type="common">Penicillium pinophilum</name>
    <dbReference type="NCBI Taxonomy" id="128442"/>
    <lineage>
        <taxon>Eukaryota</taxon>
        <taxon>Fungi</taxon>
        <taxon>Dikarya</taxon>
        <taxon>Ascomycota</taxon>
        <taxon>Pezizomycotina</taxon>
        <taxon>Eurotiomycetes</taxon>
        <taxon>Eurotiomycetidae</taxon>
        <taxon>Eurotiales</taxon>
        <taxon>Trichocomaceae</taxon>
        <taxon>Talaromyces</taxon>
        <taxon>Talaromyces sect. Talaromyces</taxon>
    </lineage>
</organism>
<protein>
    <recommendedName>
        <fullName evidence="5">FAD/NAD(P)-binding domain-containing protein</fullName>
    </recommendedName>
</protein>
<evidence type="ECO:0000256" key="1">
    <source>
        <dbReference type="ARBA" id="ARBA00006442"/>
    </source>
</evidence>
<keyword evidence="3" id="KW-0274">FAD</keyword>
<dbReference type="PANTHER" id="PTHR43735:SF3">
    <property type="entry name" value="FERROPTOSIS SUPPRESSOR PROTEIN 1"/>
    <property type="match status" value="1"/>
</dbReference>
<keyword evidence="2" id="KW-0285">Flavoprotein</keyword>
<dbReference type="InterPro" id="IPR023753">
    <property type="entry name" value="FAD/NAD-binding_dom"/>
</dbReference>
<keyword evidence="7" id="KW-1185">Reference proteome</keyword>
<dbReference type="GO" id="GO:0050660">
    <property type="term" value="F:flavin adenine dinucleotide binding"/>
    <property type="evidence" value="ECO:0007669"/>
    <property type="project" value="TreeGrafter"/>
</dbReference>
<dbReference type="InterPro" id="IPR036188">
    <property type="entry name" value="FAD/NAD-bd_sf"/>
</dbReference>
<evidence type="ECO:0000313" key="6">
    <source>
        <dbReference type="EMBL" id="GAM37803.1"/>
    </source>
</evidence>
<evidence type="ECO:0000256" key="4">
    <source>
        <dbReference type="ARBA" id="ARBA00023002"/>
    </source>
</evidence>
<dbReference type="GO" id="GO:0004174">
    <property type="term" value="F:electron-transferring-flavoprotein dehydrogenase activity"/>
    <property type="evidence" value="ECO:0007669"/>
    <property type="project" value="TreeGrafter"/>
</dbReference>
<dbReference type="GO" id="GO:0005737">
    <property type="term" value="C:cytoplasm"/>
    <property type="evidence" value="ECO:0007669"/>
    <property type="project" value="TreeGrafter"/>
</dbReference>
<dbReference type="PANTHER" id="PTHR43735">
    <property type="entry name" value="APOPTOSIS-INDUCING FACTOR 1"/>
    <property type="match status" value="1"/>
</dbReference>
<feature type="domain" description="FAD/NAD(P)-binding" evidence="5">
    <location>
        <begin position="6"/>
        <end position="304"/>
    </location>
</feature>
<name>A0A6V8H9J1_TALPI</name>